<protein>
    <submittedName>
        <fullName evidence="9">Four-carbon acid sugar kinase family protein</fullName>
    </submittedName>
</protein>
<keyword evidence="2" id="KW-0808">Transferase</keyword>
<dbReference type="InterPro" id="IPR042213">
    <property type="entry name" value="NBD_C_sf"/>
</dbReference>
<reference evidence="10" key="1">
    <citation type="submission" date="2018-08" db="EMBL/GenBank/DDBJ databases">
        <authorList>
            <person name="Im W.T."/>
        </authorList>
    </citation>
    <scope>NUCLEOTIDE SEQUENCE [LARGE SCALE GENOMIC DNA]</scope>
    <source>
        <strain evidence="10">LA-28</strain>
    </source>
</reference>
<gene>
    <name evidence="9" type="ORF">DY251_04700</name>
</gene>
<dbReference type="InterPro" id="IPR037051">
    <property type="entry name" value="4-carb_acid_sugar_kinase_N_sf"/>
</dbReference>
<organism evidence="9 10">
    <name type="scientific">Mesorhizobium denitrificans</name>
    <dbReference type="NCBI Taxonomy" id="2294114"/>
    <lineage>
        <taxon>Bacteria</taxon>
        <taxon>Pseudomonadati</taxon>
        <taxon>Pseudomonadota</taxon>
        <taxon>Alphaproteobacteria</taxon>
        <taxon>Hyphomicrobiales</taxon>
        <taxon>Phyllobacteriaceae</taxon>
        <taxon>Mesorhizobium</taxon>
    </lineage>
</organism>
<dbReference type="Gene3D" id="3.40.980.20">
    <property type="entry name" value="Four-carbon acid sugar kinase, nucleotide binding domain"/>
    <property type="match status" value="1"/>
</dbReference>
<dbReference type="Gene3D" id="3.40.50.10840">
    <property type="entry name" value="Putative sugar-binding, N-terminal domain"/>
    <property type="match status" value="1"/>
</dbReference>
<keyword evidence="5" id="KW-0067">ATP-binding</keyword>
<keyword evidence="4 9" id="KW-0418">Kinase</keyword>
<dbReference type="Proteomes" id="UP000262379">
    <property type="component" value="Unassembled WGS sequence"/>
</dbReference>
<evidence type="ECO:0000256" key="6">
    <source>
        <dbReference type="ARBA" id="ARBA00023277"/>
    </source>
</evidence>
<sequence length="420" mass="43840">MTVRLGIIADDFTGALLVAGKLEAAGLRSPVFFDPQAITDDPHGDVLIFASRTRVIPVDEAEAIIASGSTALEAAGCARIAYKACASFDSTEKGNIGLAADYLSDRAGGAPVLMSAGFPIYNVTVHQGYMFYRSRLVSESIKRLDPLTPMTDPDLVRFLSHQTRTPVALLPHSVLIRGIDPARQEWEKLVQSGVRHVLADASDDGDVDVTVQLAAESSAVVVASDPLIIGFAIALAGERADHKVHKVKLPEGPGAVLVGSVGPVATEQFAQFSAHYPGLTLNPLDERDEAAIIASALEWASPLIGSQPVGISTDTSAAGVEQAQKAMGIIGAARRAERLIAGVAAGLRDRGVRRMVVSGGETSGAVVAALGIRRVHALPDGPLGSGFCVADEPVPMSLFLKSGKLGTPDILLKSLEALKP</sequence>
<dbReference type="InterPro" id="IPR031475">
    <property type="entry name" value="NBD_C"/>
</dbReference>
<dbReference type="RefSeq" id="WP_116622692.1">
    <property type="nucleotide sequence ID" value="NZ_QURN01000003.1"/>
</dbReference>
<evidence type="ECO:0000256" key="1">
    <source>
        <dbReference type="ARBA" id="ARBA00005715"/>
    </source>
</evidence>
<keyword evidence="10" id="KW-1185">Reference proteome</keyword>
<name>A0A371XIQ6_9HYPH</name>
<dbReference type="GO" id="GO:0016301">
    <property type="term" value="F:kinase activity"/>
    <property type="evidence" value="ECO:0007669"/>
    <property type="project" value="UniProtKB-KW"/>
</dbReference>
<evidence type="ECO:0000256" key="2">
    <source>
        <dbReference type="ARBA" id="ARBA00022679"/>
    </source>
</evidence>
<feature type="domain" description="Four-carbon acid sugar kinase nucleotide binding" evidence="8">
    <location>
        <begin position="255"/>
        <end position="411"/>
    </location>
</feature>
<dbReference type="InterPro" id="IPR010737">
    <property type="entry name" value="4-carb_acid_sugar_kinase_N"/>
</dbReference>
<accession>A0A371XIQ6</accession>
<dbReference type="Pfam" id="PF07005">
    <property type="entry name" value="SBD_N"/>
    <property type="match status" value="1"/>
</dbReference>
<keyword evidence="3" id="KW-0547">Nucleotide-binding</keyword>
<keyword evidence="6" id="KW-0119">Carbohydrate metabolism</keyword>
<dbReference type="GO" id="GO:0005524">
    <property type="term" value="F:ATP binding"/>
    <property type="evidence" value="ECO:0007669"/>
    <property type="project" value="UniProtKB-KW"/>
</dbReference>
<dbReference type="EMBL" id="QURN01000003">
    <property type="protein sequence ID" value="RFC68924.1"/>
    <property type="molecule type" value="Genomic_DNA"/>
</dbReference>
<proteinExistence type="inferred from homology"/>
<evidence type="ECO:0000256" key="4">
    <source>
        <dbReference type="ARBA" id="ARBA00022777"/>
    </source>
</evidence>
<evidence type="ECO:0000313" key="10">
    <source>
        <dbReference type="Proteomes" id="UP000262379"/>
    </source>
</evidence>
<dbReference type="SUPFAM" id="SSF142764">
    <property type="entry name" value="YgbK-like"/>
    <property type="match status" value="1"/>
</dbReference>
<evidence type="ECO:0000313" key="9">
    <source>
        <dbReference type="EMBL" id="RFC68924.1"/>
    </source>
</evidence>
<feature type="domain" description="Four-carbon acid sugar kinase N-terminal" evidence="7">
    <location>
        <begin position="5"/>
        <end position="223"/>
    </location>
</feature>
<evidence type="ECO:0000259" key="8">
    <source>
        <dbReference type="Pfam" id="PF17042"/>
    </source>
</evidence>
<comment type="caution">
    <text evidence="9">The sequence shown here is derived from an EMBL/GenBank/DDBJ whole genome shotgun (WGS) entry which is preliminary data.</text>
</comment>
<dbReference type="Pfam" id="PF17042">
    <property type="entry name" value="NBD_C"/>
    <property type="match status" value="1"/>
</dbReference>
<evidence type="ECO:0000259" key="7">
    <source>
        <dbReference type="Pfam" id="PF07005"/>
    </source>
</evidence>
<evidence type="ECO:0000256" key="5">
    <source>
        <dbReference type="ARBA" id="ARBA00022840"/>
    </source>
</evidence>
<dbReference type="AlphaFoldDB" id="A0A371XIQ6"/>
<comment type="similarity">
    <text evidence="1">Belongs to the four-carbon acid sugar kinase family.</text>
</comment>
<evidence type="ECO:0000256" key="3">
    <source>
        <dbReference type="ARBA" id="ARBA00022741"/>
    </source>
</evidence>